<dbReference type="AlphaFoldDB" id="H8X613"/>
<keyword evidence="3" id="KW-1185">Reference proteome</keyword>
<evidence type="ECO:0000256" key="1">
    <source>
        <dbReference type="SAM" id="Coils"/>
    </source>
</evidence>
<organism evidence="2 3">
    <name type="scientific">Candida orthopsilosis (strain 90-125)</name>
    <name type="common">Yeast</name>
    <dbReference type="NCBI Taxonomy" id="1136231"/>
    <lineage>
        <taxon>Eukaryota</taxon>
        <taxon>Fungi</taxon>
        <taxon>Dikarya</taxon>
        <taxon>Ascomycota</taxon>
        <taxon>Saccharomycotina</taxon>
        <taxon>Pichiomycetes</taxon>
        <taxon>Debaryomycetaceae</taxon>
        <taxon>Candida/Lodderomyces clade</taxon>
        <taxon>Candida</taxon>
    </lineage>
</organism>
<dbReference type="RefSeq" id="XP_003869396.1">
    <property type="nucleotide sequence ID" value="XM_003869347.1"/>
</dbReference>
<dbReference type="eggNOG" id="ENOG502SGGA">
    <property type="taxonomic scope" value="Eukaryota"/>
</dbReference>
<keyword evidence="1" id="KW-0175">Coiled coil</keyword>
<reference evidence="2 3" key="1">
    <citation type="journal article" date="2012" name="PLoS ONE">
        <title>Sequence and analysis of the genome of the pathogenic yeast Candida orthopsilosis.</title>
        <authorList>
            <person name="Riccombeni A."/>
            <person name="Vidanes G."/>
            <person name="Proux-Wera E."/>
            <person name="Wolfe K.H."/>
            <person name="Butler G."/>
        </authorList>
    </citation>
    <scope>NUCLEOTIDE SEQUENCE [LARGE SCALE GENOMIC DNA]</scope>
    <source>
        <strain evidence="2 3">Co 90-125</strain>
    </source>
</reference>
<dbReference type="KEGG" id="cot:CORT_0D04210"/>
<name>H8X613_CANO9</name>
<dbReference type="Proteomes" id="UP000005018">
    <property type="component" value="Chromosome 4"/>
</dbReference>
<dbReference type="EMBL" id="HE681722">
    <property type="protein sequence ID" value="CCG23261.1"/>
    <property type="molecule type" value="Genomic_DNA"/>
</dbReference>
<dbReference type="HOGENOM" id="CLU_121030_0_0_1"/>
<dbReference type="GeneID" id="14540296"/>
<dbReference type="OrthoDB" id="5344687at2759"/>
<feature type="coiled-coil region" evidence="1">
    <location>
        <begin position="50"/>
        <end position="77"/>
    </location>
</feature>
<protein>
    <submittedName>
        <fullName evidence="2">Mvb12 ESCRT-I complex subunit</fullName>
    </submittedName>
</protein>
<sequence length="108" mass="12404">MDDTDKPDPILKQVPLIKNPSYQPPKAISLRTNYSKLLPTLSHTVVPPNLNITKEDIDKWSNEIDEYKTMIANEQKTDSSVVNYEKWIKEQSTKVAPGFDYDILTPKK</sequence>
<accession>H8X613</accession>
<gene>
    <name evidence="2" type="ORF">CORT_0D04210</name>
</gene>
<proteinExistence type="predicted"/>
<evidence type="ECO:0000313" key="2">
    <source>
        <dbReference type="EMBL" id="CCG23261.1"/>
    </source>
</evidence>
<evidence type="ECO:0000313" key="3">
    <source>
        <dbReference type="Proteomes" id="UP000005018"/>
    </source>
</evidence>